<proteinExistence type="predicted"/>
<name>A0A4R3KSH6_9SPHI</name>
<evidence type="ECO:0000313" key="2">
    <source>
        <dbReference type="Proteomes" id="UP000295807"/>
    </source>
</evidence>
<dbReference type="RefSeq" id="WP_132128393.1">
    <property type="nucleotide sequence ID" value="NZ_CP042432.1"/>
</dbReference>
<accession>A0A4R3KSH6</accession>
<evidence type="ECO:0000313" key="1">
    <source>
        <dbReference type="EMBL" id="TCS88156.1"/>
    </source>
</evidence>
<protein>
    <submittedName>
        <fullName evidence="1">Uncharacterized protein</fullName>
    </submittedName>
</protein>
<comment type="caution">
    <text evidence="1">The sequence shown here is derived from an EMBL/GenBank/DDBJ whole genome shotgun (WGS) entry which is preliminary data.</text>
</comment>
<dbReference type="OrthoDB" id="794757at2"/>
<dbReference type="EMBL" id="SMAD01000003">
    <property type="protein sequence ID" value="TCS88156.1"/>
    <property type="molecule type" value="Genomic_DNA"/>
</dbReference>
<dbReference type="Proteomes" id="UP000295807">
    <property type="component" value="Unassembled WGS sequence"/>
</dbReference>
<reference evidence="1 2" key="1">
    <citation type="submission" date="2019-03" db="EMBL/GenBank/DDBJ databases">
        <title>Genomic Encyclopedia of Type Strains, Phase IV (KMG-IV): sequencing the most valuable type-strain genomes for metagenomic binning, comparative biology and taxonomic classification.</title>
        <authorList>
            <person name="Goeker M."/>
        </authorList>
    </citation>
    <scope>NUCLEOTIDE SEQUENCE [LARGE SCALE GENOMIC DNA]</scope>
    <source>
        <strain evidence="1 2">DSM 21100</strain>
    </source>
</reference>
<organism evidence="1 2">
    <name type="scientific">Anseongella ginsenosidimutans</name>
    <dbReference type="NCBI Taxonomy" id="496056"/>
    <lineage>
        <taxon>Bacteria</taxon>
        <taxon>Pseudomonadati</taxon>
        <taxon>Bacteroidota</taxon>
        <taxon>Sphingobacteriia</taxon>
        <taxon>Sphingobacteriales</taxon>
        <taxon>Sphingobacteriaceae</taxon>
        <taxon>Anseongella</taxon>
    </lineage>
</organism>
<gene>
    <name evidence="1" type="ORF">EDD80_10317</name>
</gene>
<dbReference type="AlphaFoldDB" id="A0A4R3KSH6"/>
<sequence length="175" mass="20322">MNIRLIFILLGVILWGCERTPPPPESAGSYFSLDNYFGKEIERLNLKQPLVEKTVKKNDQQEKRSLKELDWAVELKAFKSSDINKPAWRNSYSADSTEGSVVYTATEDGLRVRTIRIRQNPEGRILSIVIERAEENYLYTSNELLKYYPDSLYFIERHQKVRVLGPDAFQVSGRF</sequence>
<keyword evidence="2" id="KW-1185">Reference proteome</keyword>